<comment type="caution">
    <text evidence="1">The sequence shown here is derived from an EMBL/GenBank/DDBJ whole genome shotgun (WGS) entry which is preliminary data.</text>
</comment>
<organism evidence="1 2">
    <name type="scientific">Streptantibioticus silvisoli</name>
    <dbReference type="NCBI Taxonomy" id="2705255"/>
    <lineage>
        <taxon>Bacteria</taxon>
        <taxon>Bacillati</taxon>
        <taxon>Actinomycetota</taxon>
        <taxon>Actinomycetes</taxon>
        <taxon>Kitasatosporales</taxon>
        <taxon>Streptomycetaceae</taxon>
        <taxon>Streptantibioticus</taxon>
    </lineage>
</organism>
<keyword evidence="2" id="KW-1185">Reference proteome</keyword>
<name>A0ABT6VS83_9ACTN</name>
<reference evidence="1 2" key="1">
    <citation type="submission" date="2023-05" db="EMBL/GenBank/DDBJ databases">
        <title>Streptantibioticus silvisoli sp. nov., acidotolerant actinomycetes 1 from pine litter.</title>
        <authorList>
            <person name="Swiecimska M."/>
            <person name="Golinska P."/>
            <person name="Sangal V."/>
            <person name="Wachnowicz B."/>
            <person name="Goodfellow M."/>
        </authorList>
    </citation>
    <scope>NUCLEOTIDE SEQUENCE [LARGE SCALE GENOMIC DNA]</scope>
    <source>
        <strain evidence="1 2">SL54</strain>
    </source>
</reference>
<accession>A0ABT6VS83</accession>
<gene>
    <name evidence="1" type="ORF">POF43_001185</name>
</gene>
<proteinExistence type="predicted"/>
<dbReference type="EMBL" id="JAAGKO020000001">
    <property type="protein sequence ID" value="MDI5961350.1"/>
    <property type="molecule type" value="Genomic_DNA"/>
</dbReference>
<protein>
    <submittedName>
        <fullName evidence="1">Uncharacterized protein</fullName>
    </submittedName>
</protein>
<evidence type="ECO:0000313" key="2">
    <source>
        <dbReference type="Proteomes" id="UP001156398"/>
    </source>
</evidence>
<evidence type="ECO:0000313" key="1">
    <source>
        <dbReference type="EMBL" id="MDI5961350.1"/>
    </source>
</evidence>
<dbReference type="Proteomes" id="UP001156398">
    <property type="component" value="Unassembled WGS sequence"/>
</dbReference>
<sequence>MGAAPAGGNATAPLSELVRVTRPTTIELQAQRVDSAGTATIAQVASDSAGFTSLRYHQISTPSRW</sequence>
<dbReference type="RefSeq" id="WP_271324167.1">
    <property type="nucleotide sequence ID" value="NZ_JAAGKO020000001.1"/>
</dbReference>